<keyword evidence="1" id="KW-0812">Transmembrane</keyword>
<gene>
    <name evidence="2" type="ORF">KSF_093150</name>
</gene>
<feature type="transmembrane region" description="Helical" evidence="1">
    <location>
        <begin position="12"/>
        <end position="35"/>
    </location>
</feature>
<sequence length="161" mass="18083">MKITIGPLSFDILLLLRLWLPPIVFIVVCTVLFFVPFHMLLLFLDDVAPNLIGTAWLSLLIFYIIAGITFTSFYARFLRTSFMSEDGRVQRGTAVLSGLPFYALCFLFLLDMLYCLFSPDDVPGLAAFVSVVGFVGFALVSAAYLLLLRFLLRRSTVIAHQ</sequence>
<feature type="transmembrane region" description="Helical" evidence="1">
    <location>
        <begin position="99"/>
        <end position="119"/>
    </location>
</feature>
<dbReference type="Proteomes" id="UP000597444">
    <property type="component" value="Unassembled WGS sequence"/>
</dbReference>
<organism evidence="2 3">
    <name type="scientific">Reticulibacter mediterranei</name>
    <dbReference type="NCBI Taxonomy" id="2778369"/>
    <lineage>
        <taxon>Bacteria</taxon>
        <taxon>Bacillati</taxon>
        <taxon>Chloroflexota</taxon>
        <taxon>Ktedonobacteria</taxon>
        <taxon>Ktedonobacterales</taxon>
        <taxon>Reticulibacteraceae</taxon>
        <taxon>Reticulibacter</taxon>
    </lineage>
</organism>
<protein>
    <submittedName>
        <fullName evidence="2">Uncharacterized protein</fullName>
    </submittedName>
</protein>
<evidence type="ECO:0000313" key="3">
    <source>
        <dbReference type="Proteomes" id="UP000597444"/>
    </source>
</evidence>
<accession>A0A8J3IYU4</accession>
<keyword evidence="3" id="KW-1185">Reference proteome</keyword>
<name>A0A8J3IYU4_9CHLR</name>
<evidence type="ECO:0000256" key="1">
    <source>
        <dbReference type="SAM" id="Phobius"/>
    </source>
</evidence>
<dbReference type="EMBL" id="BNJK01000002">
    <property type="protein sequence ID" value="GHO99267.1"/>
    <property type="molecule type" value="Genomic_DNA"/>
</dbReference>
<feature type="transmembrane region" description="Helical" evidence="1">
    <location>
        <begin position="55"/>
        <end position="78"/>
    </location>
</feature>
<keyword evidence="1" id="KW-0472">Membrane</keyword>
<reference evidence="2" key="1">
    <citation type="submission" date="2020-10" db="EMBL/GenBank/DDBJ databases">
        <title>Taxonomic study of unclassified bacteria belonging to the class Ktedonobacteria.</title>
        <authorList>
            <person name="Yabe S."/>
            <person name="Wang C.M."/>
            <person name="Zheng Y."/>
            <person name="Sakai Y."/>
            <person name="Cavaletti L."/>
            <person name="Monciardini P."/>
            <person name="Donadio S."/>
        </authorList>
    </citation>
    <scope>NUCLEOTIDE SEQUENCE</scope>
    <source>
        <strain evidence="2">ID150040</strain>
    </source>
</reference>
<dbReference type="AlphaFoldDB" id="A0A8J3IYU4"/>
<feature type="transmembrane region" description="Helical" evidence="1">
    <location>
        <begin position="125"/>
        <end position="147"/>
    </location>
</feature>
<keyword evidence="1" id="KW-1133">Transmembrane helix</keyword>
<dbReference type="RefSeq" id="WP_220209914.1">
    <property type="nucleotide sequence ID" value="NZ_BNJK01000002.1"/>
</dbReference>
<proteinExistence type="predicted"/>
<evidence type="ECO:0000313" key="2">
    <source>
        <dbReference type="EMBL" id="GHO99267.1"/>
    </source>
</evidence>
<comment type="caution">
    <text evidence="2">The sequence shown here is derived from an EMBL/GenBank/DDBJ whole genome shotgun (WGS) entry which is preliminary data.</text>
</comment>